<evidence type="ECO:0000256" key="1">
    <source>
        <dbReference type="ARBA" id="ARBA00023015"/>
    </source>
</evidence>
<dbReference type="AlphaFoldDB" id="A0A4Y6US87"/>
<dbReference type="GO" id="GO:0000160">
    <property type="term" value="P:phosphorelay signal transduction system"/>
    <property type="evidence" value="ECO:0007669"/>
    <property type="project" value="InterPro"/>
</dbReference>
<dbReference type="InterPro" id="IPR011006">
    <property type="entry name" value="CheY-like_superfamily"/>
</dbReference>
<keyword evidence="2" id="KW-0238">DNA-binding</keyword>
<dbReference type="EMBL" id="CP041217">
    <property type="protein sequence ID" value="QDH20509.1"/>
    <property type="molecule type" value="Genomic_DNA"/>
</dbReference>
<dbReference type="OrthoDB" id="1769137at2"/>
<evidence type="ECO:0000259" key="6">
    <source>
        <dbReference type="PROSITE" id="PS50110"/>
    </source>
</evidence>
<dbReference type="Gene3D" id="1.10.10.60">
    <property type="entry name" value="Homeodomain-like"/>
    <property type="match status" value="2"/>
</dbReference>
<feature type="domain" description="Response regulatory" evidence="6">
    <location>
        <begin position="3"/>
        <end position="120"/>
    </location>
</feature>
<dbReference type="CDD" id="cd17536">
    <property type="entry name" value="REC_YesN-like"/>
    <property type="match status" value="1"/>
</dbReference>
<keyword evidence="3" id="KW-0804">Transcription</keyword>
<dbReference type="PANTHER" id="PTHR43280">
    <property type="entry name" value="ARAC-FAMILY TRANSCRIPTIONAL REGULATOR"/>
    <property type="match status" value="1"/>
</dbReference>
<protein>
    <submittedName>
        <fullName evidence="7">Response regulator</fullName>
    </submittedName>
</protein>
<evidence type="ECO:0000256" key="3">
    <source>
        <dbReference type="ARBA" id="ARBA00023163"/>
    </source>
</evidence>
<dbReference type="InterPro" id="IPR001789">
    <property type="entry name" value="Sig_transdc_resp-reg_receiver"/>
</dbReference>
<dbReference type="InterPro" id="IPR018062">
    <property type="entry name" value="HTH_AraC-typ_CS"/>
</dbReference>
<keyword evidence="8" id="KW-1185">Reference proteome</keyword>
<evidence type="ECO:0000256" key="2">
    <source>
        <dbReference type="ARBA" id="ARBA00023125"/>
    </source>
</evidence>
<dbReference type="RefSeq" id="WP_141447033.1">
    <property type="nucleotide sequence ID" value="NZ_CP041217.1"/>
</dbReference>
<dbReference type="GO" id="GO:0003700">
    <property type="term" value="F:DNA-binding transcription factor activity"/>
    <property type="evidence" value="ECO:0007669"/>
    <property type="project" value="InterPro"/>
</dbReference>
<accession>A0A4Y6US87</accession>
<reference evidence="7 8" key="1">
    <citation type="submission" date="2019-06" db="EMBL/GenBank/DDBJ databases">
        <title>Saccharibacillus brassicae sp. nov., an endophytic bacterium isolated from Chinese cabbage seeds (Brassica pekinensis).</title>
        <authorList>
            <person name="Jiang L."/>
            <person name="Lee J."/>
            <person name="Kim S.W."/>
        </authorList>
    </citation>
    <scope>NUCLEOTIDE SEQUENCE [LARGE SCALE GENOMIC DNA]</scope>
    <source>
        <strain evidence="8">KCTC 43072 / ATSA2</strain>
    </source>
</reference>
<sequence length="478" mass="54097">MLNVLVVDDDKLVRQGLISTMPWADFGLRVVGEARNGEKALELLETQEVDLLLTDLAMPVMSGLELMRHVRKRYPQIFIVVLTLHQDFSYIQEALRLGAIDYIAKVQLEEERFEEVLRRIRSRIDSEQNKNSRSFEHASPSDGGYALIGGEEAQLKDAIDRMTTDFRAPDFKSVPRLAAWLALDAAEDERLADILNLTLSDPRPGCSLLRLNGLHGFGTSEIAAGLSAYLDGEWFYAQQPGKKAYVLDFADWRQAADPESGIPHGTQPQILRELLHRGARLGWVHDAEAFEGLLADLASLRLPAARLHGELLGWGYAWNAVYEAASGRRLELPGRIGTWYEAESFLRRVREQLGIALGSRLYSVEVRASVTRAAALVHERLSEPLQAGQLAQEVNMSRSYFSQCFRDILGVTFNEYVRQKRIDRACTLLAETRNTVQWVAERIGYADEKYFSRIFREQTGLLPSEFRQRHLPEGTNVR</sequence>
<dbReference type="Gene3D" id="3.40.50.2300">
    <property type="match status" value="1"/>
</dbReference>
<evidence type="ECO:0000259" key="5">
    <source>
        <dbReference type="PROSITE" id="PS01124"/>
    </source>
</evidence>
<gene>
    <name evidence="7" type="ORF">FFV09_06320</name>
</gene>
<feature type="modified residue" description="4-aspartylphosphate" evidence="4">
    <location>
        <position position="55"/>
    </location>
</feature>
<evidence type="ECO:0000313" key="7">
    <source>
        <dbReference type="EMBL" id="QDH20509.1"/>
    </source>
</evidence>
<dbReference type="SMART" id="SM00448">
    <property type="entry name" value="REC"/>
    <property type="match status" value="1"/>
</dbReference>
<dbReference type="PROSITE" id="PS01124">
    <property type="entry name" value="HTH_ARAC_FAMILY_2"/>
    <property type="match status" value="1"/>
</dbReference>
<dbReference type="SMART" id="SM00342">
    <property type="entry name" value="HTH_ARAC"/>
    <property type="match status" value="1"/>
</dbReference>
<dbReference type="Pfam" id="PF00072">
    <property type="entry name" value="Response_reg"/>
    <property type="match status" value="1"/>
</dbReference>
<dbReference type="SUPFAM" id="SSF52172">
    <property type="entry name" value="CheY-like"/>
    <property type="match status" value="1"/>
</dbReference>
<name>A0A4Y6US87_SACBS</name>
<feature type="domain" description="HTH araC/xylS-type" evidence="5">
    <location>
        <begin position="371"/>
        <end position="469"/>
    </location>
</feature>
<dbReference type="KEGG" id="saca:FFV09_06320"/>
<dbReference type="InterPro" id="IPR020449">
    <property type="entry name" value="Tscrpt_reg_AraC-type_HTH"/>
</dbReference>
<organism evidence="7 8">
    <name type="scientific">Saccharibacillus brassicae</name>
    <dbReference type="NCBI Taxonomy" id="2583377"/>
    <lineage>
        <taxon>Bacteria</taxon>
        <taxon>Bacillati</taxon>
        <taxon>Bacillota</taxon>
        <taxon>Bacilli</taxon>
        <taxon>Bacillales</taxon>
        <taxon>Paenibacillaceae</taxon>
        <taxon>Saccharibacillus</taxon>
    </lineage>
</organism>
<dbReference type="Proteomes" id="UP000316968">
    <property type="component" value="Chromosome"/>
</dbReference>
<keyword evidence="4" id="KW-0597">Phosphoprotein</keyword>
<proteinExistence type="predicted"/>
<dbReference type="PRINTS" id="PR00032">
    <property type="entry name" value="HTHARAC"/>
</dbReference>
<keyword evidence="1" id="KW-0805">Transcription regulation</keyword>
<dbReference type="Pfam" id="PF12833">
    <property type="entry name" value="HTH_18"/>
    <property type="match status" value="1"/>
</dbReference>
<dbReference type="GO" id="GO:0043565">
    <property type="term" value="F:sequence-specific DNA binding"/>
    <property type="evidence" value="ECO:0007669"/>
    <property type="project" value="InterPro"/>
</dbReference>
<dbReference type="PROSITE" id="PS50110">
    <property type="entry name" value="RESPONSE_REGULATORY"/>
    <property type="match status" value="1"/>
</dbReference>
<dbReference type="PANTHER" id="PTHR43280:SF28">
    <property type="entry name" value="HTH-TYPE TRANSCRIPTIONAL ACTIVATOR RHAS"/>
    <property type="match status" value="1"/>
</dbReference>
<dbReference type="InterPro" id="IPR009057">
    <property type="entry name" value="Homeodomain-like_sf"/>
</dbReference>
<evidence type="ECO:0000313" key="8">
    <source>
        <dbReference type="Proteomes" id="UP000316968"/>
    </source>
</evidence>
<dbReference type="PROSITE" id="PS00041">
    <property type="entry name" value="HTH_ARAC_FAMILY_1"/>
    <property type="match status" value="1"/>
</dbReference>
<evidence type="ECO:0000256" key="4">
    <source>
        <dbReference type="PROSITE-ProRule" id="PRU00169"/>
    </source>
</evidence>
<dbReference type="InterPro" id="IPR018060">
    <property type="entry name" value="HTH_AraC"/>
</dbReference>
<dbReference type="SUPFAM" id="SSF46689">
    <property type="entry name" value="Homeodomain-like"/>
    <property type="match status" value="2"/>
</dbReference>